<proteinExistence type="predicted"/>
<gene>
    <name evidence="1" type="ORF">INT47_007862</name>
</gene>
<protein>
    <submittedName>
        <fullName evidence="1">Uncharacterized protein</fullName>
    </submittedName>
</protein>
<sequence length="734" mass="85412">MNTHYDYSRHKTCISLAFDYSDLKSKATDTDGNFVPSPDTRGGSADKLICETKESPKNLFYVRNVFTELYNIYSKQQGNHCEENALDDLVLQETIQVLQQQLNYRIKDLDCSKAEICYAFTIPTHWSNNTSETLIRPLFVKSGLIHEEDDVGRLLFFTELELAFRYIQSEDQYRPILVMNQGHQYVMMSLDFQQELHVSLSLVSAQYPGLKTVDSRYIPQLLKDFHFKIPFGFHNYKYSEPFEAVLSLRPFEKFKYPSDPQNNNKKVDLYFIKTLTLEAILDDWFLTVKKSFMDGINTLLQGTDNIKTRSLIISYTDYFENNNGSVAVLKLVEKWAKMYSEEQYGSYQLIAINEAFSYRFCVQEKLEMLAELVRKQMQEFNMSRDPVILTKNSTTECGSPPKSVVFFNMDLLPTKNKITLTYVDEKNQVEQIKSIDCNIQPLQTFFKQSELNQRLQLHISNRIKTHLEKLFSDYLTMYSESNQKTKSASLLQPASEFFKRILGNVETKSSFGDYLRIHTSRNWAKEIRHLFVSSKPHLLEGLMKDVKMDSLFALNDNSDNDEGDLLVTSNPGYIFFFIVAYLHNLKLLMEKELKGKFGNDLQGKNIWRAKFCVRGEDILPNIQQTLDLKLKMKTYFVVSQIFPQHVQLTLHQTVKLASPGEDAASIIIEDKIVYFDDVYDALCTTVWKNMKSNCQFNYCMTHKDKNNTDYDFGSFQAYRDIHQILKQRIGELVS</sequence>
<evidence type="ECO:0000313" key="1">
    <source>
        <dbReference type="EMBL" id="KAG2208763.1"/>
    </source>
</evidence>
<evidence type="ECO:0000313" key="2">
    <source>
        <dbReference type="Proteomes" id="UP000603453"/>
    </source>
</evidence>
<reference evidence="1" key="1">
    <citation type="submission" date="2020-12" db="EMBL/GenBank/DDBJ databases">
        <title>Metabolic potential, ecology and presence of endohyphal bacteria is reflected in genomic diversity of Mucoromycotina.</title>
        <authorList>
            <person name="Muszewska A."/>
            <person name="Okrasinska A."/>
            <person name="Steczkiewicz K."/>
            <person name="Drgas O."/>
            <person name="Orlowska M."/>
            <person name="Perlinska-Lenart U."/>
            <person name="Aleksandrzak-Piekarczyk T."/>
            <person name="Szatraj K."/>
            <person name="Zielenkiewicz U."/>
            <person name="Pilsyk S."/>
            <person name="Malc E."/>
            <person name="Mieczkowski P."/>
            <person name="Kruszewska J.S."/>
            <person name="Biernat P."/>
            <person name="Pawlowska J."/>
        </authorList>
    </citation>
    <scope>NUCLEOTIDE SEQUENCE</scope>
    <source>
        <strain evidence="1">WA0000017839</strain>
    </source>
</reference>
<dbReference type="AlphaFoldDB" id="A0A8H7V9V4"/>
<comment type="caution">
    <text evidence="1">The sequence shown here is derived from an EMBL/GenBank/DDBJ whole genome shotgun (WGS) entry which is preliminary data.</text>
</comment>
<dbReference type="Proteomes" id="UP000603453">
    <property type="component" value="Unassembled WGS sequence"/>
</dbReference>
<name>A0A8H7V9V4_9FUNG</name>
<accession>A0A8H7V9V4</accession>
<organism evidence="1 2">
    <name type="scientific">Mucor saturninus</name>
    <dbReference type="NCBI Taxonomy" id="64648"/>
    <lineage>
        <taxon>Eukaryota</taxon>
        <taxon>Fungi</taxon>
        <taxon>Fungi incertae sedis</taxon>
        <taxon>Mucoromycota</taxon>
        <taxon>Mucoromycotina</taxon>
        <taxon>Mucoromycetes</taxon>
        <taxon>Mucorales</taxon>
        <taxon>Mucorineae</taxon>
        <taxon>Mucoraceae</taxon>
        <taxon>Mucor</taxon>
    </lineage>
</organism>
<keyword evidence="2" id="KW-1185">Reference proteome</keyword>
<dbReference type="EMBL" id="JAEPRD010000018">
    <property type="protein sequence ID" value="KAG2208763.1"/>
    <property type="molecule type" value="Genomic_DNA"/>
</dbReference>